<evidence type="ECO:0000256" key="3">
    <source>
        <dbReference type="ARBA" id="ARBA00022458"/>
    </source>
</evidence>
<evidence type="ECO:0000256" key="4">
    <source>
        <dbReference type="ARBA" id="ARBA00022741"/>
    </source>
</evidence>
<organism evidence="7 8">
    <name type="scientific">Caldisericum exile</name>
    <dbReference type="NCBI Taxonomy" id="693075"/>
    <lineage>
        <taxon>Bacteria</taxon>
        <taxon>Pseudomonadati</taxon>
        <taxon>Caldisericota/Cryosericota group</taxon>
        <taxon>Caldisericota</taxon>
        <taxon>Caldisericia</taxon>
        <taxon>Caldisericales</taxon>
        <taxon>Caldisericaceae</taxon>
        <taxon>Caldisericum</taxon>
    </lineage>
</organism>
<dbReference type="Gene3D" id="3.40.50.300">
    <property type="entry name" value="P-loop containing nucleotide triphosphate hydrolases"/>
    <property type="match status" value="1"/>
</dbReference>
<keyword evidence="2" id="KW-0813">Transport</keyword>
<gene>
    <name evidence="7" type="ORF">C0175_02420</name>
</gene>
<comment type="similarity">
    <text evidence="1">Belongs to the ABC transporter superfamily.</text>
</comment>
<name>A0A2J6X7N4_9BACT</name>
<dbReference type="PANTHER" id="PTHR42711:SF5">
    <property type="entry name" value="ABC TRANSPORTER ATP-BINDING PROTEIN NATA"/>
    <property type="match status" value="1"/>
</dbReference>
<dbReference type="InterPro" id="IPR050763">
    <property type="entry name" value="ABC_transporter_ATP-binding"/>
</dbReference>
<evidence type="ECO:0000313" key="7">
    <source>
        <dbReference type="EMBL" id="PMP83116.1"/>
    </source>
</evidence>
<sequence>MMTDIAIRTIDLTKRFDDLIAVDHLNFEVYKGEIFGFIGANGAGKTTTIRILTTLLAPTEGSAEINEHDIKKAPQKVRDNIVLVQQNPYALDWFLNVEQNISTFVRFYNYSMPKRHVKDITKQIMLDFDIYELRKKKVITLSGGTQRRIMVARAFACSRPIIFLDEPTIGLDAYVKQLTWNYIKRKSHDEGSTIFLTSHDLNEIEQLCDRVAIIDHGRIIMIDKPSNIVSLTGEKIVTISYEGNINVNQLIHDKKAIFISNKDNKITLGTDDVDHLISEISCLQKYGLKILSIQNSSPTLEDIFIKLVKEGKNIE</sequence>
<keyword evidence="5 7" id="KW-0067">ATP-binding</keyword>
<dbReference type="SUPFAM" id="SSF52540">
    <property type="entry name" value="P-loop containing nucleoside triphosphate hydrolases"/>
    <property type="match status" value="1"/>
</dbReference>
<dbReference type="PROSITE" id="PS50893">
    <property type="entry name" value="ABC_TRANSPORTER_2"/>
    <property type="match status" value="1"/>
</dbReference>
<evidence type="ECO:0000256" key="1">
    <source>
        <dbReference type="ARBA" id="ARBA00005417"/>
    </source>
</evidence>
<dbReference type="InterPro" id="IPR003439">
    <property type="entry name" value="ABC_transporter-like_ATP-bd"/>
</dbReference>
<dbReference type="Proteomes" id="UP000236910">
    <property type="component" value="Unassembled WGS sequence"/>
</dbReference>
<evidence type="ECO:0000256" key="5">
    <source>
        <dbReference type="ARBA" id="ARBA00022840"/>
    </source>
</evidence>
<evidence type="ECO:0000313" key="8">
    <source>
        <dbReference type="Proteomes" id="UP000236910"/>
    </source>
</evidence>
<keyword evidence="4" id="KW-0547">Nucleotide-binding</keyword>
<reference evidence="7 8" key="1">
    <citation type="submission" date="2018-01" db="EMBL/GenBank/DDBJ databases">
        <title>Metagenomic assembled genomes from two thermal pools in the Uzon Caldera, Kamchatka, Russia.</title>
        <authorList>
            <person name="Wilkins L."/>
            <person name="Ettinger C."/>
        </authorList>
    </citation>
    <scope>NUCLEOTIDE SEQUENCE [LARGE SCALE GENOMIC DNA]</scope>
    <source>
        <strain evidence="7">ARK-10</strain>
    </source>
</reference>
<dbReference type="Pfam" id="PF00005">
    <property type="entry name" value="ABC_tran"/>
    <property type="match status" value="1"/>
</dbReference>
<keyword evidence="3" id="KW-0536">Nodulation</keyword>
<evidence type="ECO:0000259" key="6">
    <source>
        <dbReference type="PROSITE" id="PS50893"/>
    </source>
</evidence>
<dbReference type="EMBL" id="PNIX01000136">
    <property type="protein sequence ID" value="PMP83116.1"/>
    <property type="molecule type" value="Genomic_DNA"/>
</dbReference>
<dbReference type="InterPro" id="IPR027417">
    <property type="entry name" value="P-loop_NTPase"/>
</dbReference>
<comment type="caution">
    <text evidence="7">The sequence shown here is derived from an EMBL/GenBank/DDBJ whole genome shotgun (WGS) entry which is preliminary data.</text>
</comment>
<proteinExistence type="inferred from homology"/>
<dbReference type="InterPro" id="IPR003593">
    <property type="entry name" value="AAA+_ATPase"/>
</dbReference>
<dbReference type="GO" id="GO:0005524">
    <property type="term" value="F:ATP binding"/>
    <property type="evidence" value="ECO:0007669"/>
    <property type="project" value="UniProtKB-KW"/>
</dbReference>
<dbReference type="GO" id="GO:0016887">
    <property type="term" value="F:ATP hydrolysis activity"/>
    <property type="evidence" value="ECO:0007669"/>
    <property type="project" value="InterPro"/>
</dbReference>
<dbReference type="SMART" id="SM00382">
    <property type="entry name" value="AAA"/>
    <property type="match status" value="1"/>
</dbReference>
<accession>A0A2J6X7N4</accession>
<evidence type="ECO:0000256" key="2">
    <source>
        <dbReference type="ARBA" id="ARBA00022448"/>
    </source>
</evidence>
<feature type="domain" description="ABC transporter" evidence="6">
    <location>
        <begin position="7"/>
        <end position="241"/>
    </location>
</feature>
<protein>
    <submittedName>
        <fullName evidence="7">ABC transporter ATP-binding protein</fullName>
    </submittedName>
</protein>
<dbReference type="AlphaFoldDB" id="A0A2J6X7N4"/>
<dbReference type="PANTHER" id="PTHR42711">
    <property type="entry name" value="ABC TRANSPORTER ATP-BINDING PROTEIN"/>
    <property type="match status" value="1"/>
</dbReference>